<evidence type="ECO:0000313" key="4">
    <source>
        <dbReference type="Proteomes" id="UP000198506"/>
    </source>
</evidence>
<dbReference type="InterPro" id="IPR013538">
    <property type="entry name" value="ASHA1/2-like_C"/>
</dbReference>
<evidence type="ECO:0000313" key="3">
    <source>
        <dbReference type="EMBL" id="SFR99033.1"/>
    </source>
</evidence>
<accession>A0AA94KYJ1</accession>
<evidence type="ECO:0000259" key="2">
    <source>
        <dbReference type="Pfam" id="PF08327"/>
    </source>
</evidence>
<proteinExistence type="inferred from homology"/>
<feature type="domain" description="Activator of Hsp90 ATPase homologue 1/2-like C-terminal" evidence="2">
    <location>
        <begin position="20"/>
        <end position="155"/>
    </location>
</feature>
<dbReference type="Proteomes" id="UP000198506">
    <property type="component" value="Unassembled WGS sequence"/>
</dbReference>
<organism evidence="3 4">
    <name type="scientific">Agrococcus baldri</name>
    <dbReference type="NCBI Taxonomy" id="153730"/>
    <lineage>
        <taxon>Bacteria</taxon>
        <taxon>Bacillati</taxon>
        <taxon>Actinomycetota</taxon>
        <taxon>Actinomycetes</taxon>
        <taxon>Micrococcales</taxon>
        <taxon>Microbacteriaceae</taxon>
        <taxon>Agrococcus</taxon>
    </lineage>
</organism>
<dbReference type="InterPro" id="IPR023393">
    <property type="entry name" value="START-like_dom_sf"/>
</dbReference>
<dbReference type="AlphaFoldDB" id="A0AA94KYJ1"/>
<sequence length="158" mass="17397">MKTRFSLPDDTSIAYERDFNAPASEVWKAYTDPEIVRTWMLGPDPETEFPTCEMDMRAGGSFRWVWVDGSGELEISGDVLEADAPHRIVTTERMSGSAVGGMEFPPTTNSSTLTEHDGVTTLRTVIVYDSKESRDGAYASGMDAGIDAGYERMASHWG</sequence>
<protein>
    <submittedName>
        <fullName evidence="3">Uncharacterized conserved protein YndB, AHSA1/START domain</fullName>
    </submittedName>
</protein>
<comment type="caution">
    <text evidence="3">The sequence shown here is derived from an EMBL/GenBank/DDBJ whole genome shotgun (WGS) entry which is preliminary data.</text>
</comment>
<gene>
    <name evidence="3" type="ORF">SAMN04487783_0302</name>
</gene>
<comment type="similarity">
    <text evidence="1">Belongs to the AHA1 family.</text>
</comment>
<keyword evidence="4" id="KW-1185">Reference proteome</keyword>
<dbReference type="EMBL" id="FOZN01000001">
    <property type="protein sequence ID" value="SFR99033.1"/>
    <property type="molecule type" value="Genomic_DNA"/>
</dbReference>
<name>A0AA94KYJ1_9MICO</name>
<reference evidence="3 4" key="1">
    <citation type="submission" date="2016-10" db="EMBL/GenBank/DDBJ databases">
        <authorList>
            <person name="Varghese N."/>
            <person name="Submissions S."/>
        </authorList>
    </citation>
    <scope>NUCLEOTIDE SEQUENCE [LARGE SCALE GENOMIC DNA]</scope>
    <source>
        <strain evidence="3 4">IAM 15147</strain>
    </source>
</reference>
<dbReference type="RefSeq" id="WP_092915184.1">
    <property type="nucleotide sequence ID" value="NZ_FOZN01000001.1"/>
</dbReference>
<dbReference type="Gene3D" id="3.30.530.20">
    <property type="match status" value="1"/>
</dbReference>
<dbReference type="Pfam" id="PF08327">
    <property type="entry name" value="AHSA1"/>
    <property type="match status" value="1"/>
</dbReference>
<dbReference type="SUPFAM" id="SSF55961">
    <property type="entry name" value="Bet v1-like"/>
    <property type="match status" value="1"/>
</dbReference>
<evidence type="ECO:0000256" key="1">
    <source>
        <dbReference type="ARBA" id="ARBA00006817"/>
    </source>
</evidence>